<dbReference type="GO" id="GO:0003700">
    <property type="term" value="F:DNA-binding transcription factor activity"/>
    <property type="evidence" value="ECO:0007669"/>
    <property type="project" value="TreeGrafter"/>
</dbReference>
<dbReference type="CDD" id="cd00038">
    <property type="entry name" value="CAP_ED"/>
    <property type="match status" value="1"/>
</dbReference>
<dbReference type="SMART" id="SM00419">
    <property type="entry name" value="HTH_CRP"/>
    <property type="match status" value="1"/>
</dbReference>
<dbReference type="SUPFAM" id="SSF46785">
    <property type="entry name" value="Winged helix' DNA-binding domain"/>
    <property type="match status" value="1"/>
</dbReference>
<accession>A0A1W6L2G3</accession>
<evidence type="ECO:0000313" key="5">
    <source>
        <dbReference type="Proteomes" id="UP000193427"/>
    </source>
</evidence>
<dbReference type="GO" id="GO:0005829">
    <property type="term" value="C:cytosol"/>
    <property type="evidence" value="ECO:0007669"/>
    <property type="project" value="TreeGrafter"/>
</dbReference>
<dbReference type="PROSITE" id="PS50042">
    <property type="entry name" value="CNMP_BINDING_3"/>
    <property type="match status" value="1"/>
</dbReference>
<evidence type="ECO:0000256" key="2">
    <source>
        <dbReference type="ARBA" id="ARBA00023125"/>
    </source>
</evidence>
<sequence length="224" mass="24631">MIAPATRDLLLSSYPMLRDLPPVTLDDLLANAMHMKVPAGAMMFDENQPCMGFPLLLSGSARVIKAAPNGRELHLYYVLPGEACILTSSCLLGKSHYQARCLVVEDLELVVLPAGTFRALFSTSDSFREHVFSRFSERLSDLLQLVSAVTFQKLDQRLAASLAAKPTPIRTTHQALADELGSVREIVSRLLKNFADQGWVRLGREQIDVVDGPALRRLATLEAA</sequence>
<protein>
    <submittedName>
        <fullName evidence="4">Transcriptional regulator</fullName>
    </submittedName>
</protein>
<dbReference type="RefSeq" id="WP_085748685.1">
    <property type="nucleotide sequence ID" value="NZ_BSPR01000010.1"/>
</dbReference>
<evidence type="ECO:0000256" key="3">
    <source>
        <dbReference type="ARBA" id="ARBA00023163"/>
    </source>
</evidence>
<dbReference type="PANTHER" id="PTHR24567">
    <property type="entry name" value="CRP FAMILY TRANSCRIPTIONAL REGULATORY PROTEIN"/>
    <property type="match status" value="1"/>
</dbReference>
<dbReference type="OrthoDB" id="9776746at2"/>
<dbReference type="InterPro" id="IPR050397">
    <property type="entry name" value="Env_Response_Regulators"/>
</dbReference>
<dbReference type="SUPFAM" id="SSF51206">
    <property type="entry name" value="cAMP-binding domain-like"/>
    <property type="match status" value="1"/>
</dbReference>
<keyword evidence="5" id="KW-1185">Reference proteome</keyword>
<keyword evidence="1" id="KW-0805">Transcription regulation</keyword>
<dbReference type="InterPro" id="IPR036390">
    <property type="entry name" value="WH_DNA-bd_sf"/>
</dbReference>
<proteinExistence type="predicted"/>
<dbReference type="AlphaFoldDB" id="A0A1W6L2G3"/>
<dbReference type="Pfam" id="PF13545">
    <property type="entry name" value="HTH_Crp_2"/>
    <property type="match status" value="1"/>
</dbReference>
<keyword evidence="2" id="KW-0238">DNA-binding</keyword>
<dbReference type="Gene3D" id="2.60.120.10">
    <property type="entry name" value="Jelly Rolls"/>
    <property type="match status" value="1"/>
</dbReference>
<dbReference type="InterPro" id="IPR018490">
    <property type="entry name" value="cNMP-bd_dom_sf"/>
</dbReference>
<gene>
    <name evidence="4" type="ORF">A4W93_00145</name>
</gene>
<name>A0A1W6L2G3_9BURK</name>
<organism evidence="4 5">
    <name type="scientific">Piscinibacter gummiphilus</name>
    <dbReference type="NCBI Taxonomy" id="946333"/>
    <lineage>
        <taxon>Bacteria</taxon>
        <taxon>Pseudomonadati</taxon>
        <taxon>Pseudomonadota</taxon>
        <taxon>Betaproteobacteria</taxon>
        <taxon>Burkholderiales</taxon>
        <taxon>Sphaerotilaceae</taxon>
        <taxon>Piscinibacter</taxon>
    </lineage>
</organism>
<dbReference type="KEGG" id="rgu:A4W93_00145"/>
<dbReference type="PANTHER" id="PTHR24567:SF26">
    <property type="entry name" value="REGULATORY PROTEIN YEIL"/>
    <property type="match status" value="1"/>
</dbReference>
<evidence type="ECO:0000313" key="4">
    <source>
        <dbReference type="EMBL" id="ARN18452.1"/>
    </source>
</evidence>
<dbReference type="EMBL" id="CP015118">
    <property type="protein sequence ID" value="ARN18452.1"/>
    <property type="molecule type" value="Genomic_DNA"/>
</dbReference>
<dbReference type="Pfam" id="PF00027">
    <property type="entry name" value="cNMP_binding"/>
    <property type="match status" value="1"/>
</dbReference>
<dbReference type="GO" id="GO:0003677">
    <property type="term" value="F:DNA binding"/>
    <property type="evidence" value="ECO:0007669"/>
    <property type="project" value="UniProtKB-KW"/>
</dbReference>
<dbReference type="InterPro" id="IPR014710">
    <property type="entry name" value="RmlC-like_jellyroll"/>
</dbReference>
<dbReference type="InterPro" id="IPR036388">
    <property type="entry name" value="WH-like_DNA-bd_sf"/>
</dbReference>
<dbReference type="Gene3D" id="1.10.10.10">
    <property type="entry name" value="Winged helix-like DNA-binding domain superfamily/Winged helix DNA-binding domain"/>
    <property type="match status" value="1"/>
</dbReference>
<dbReference type="STRING" id="946333.A4W93_00145"/>
<dbReference type="InterPro" id="IPR000595">
    <property type="entry name" value="cNMP-bd_dom"/>
</dbReference>
<reference evidence="4 5" key="1">
    <citation type="submission" date="2016-04" db="EMBL/GenBank/DDBJ databases">
        <title>Complete genome sequence of natural rubber-degrading, novel Gram-negative bacterium, Rhizobacter gummiphilus strain NS21.</title>
        <authorList>
            <person name="Tabata M."/>
            <person name="Kasai D."/>
            <person name="Fukuda M."/>
        </authorList>
    </citation>
    <scope>NUCLEOTIDE SEQUENCE [LARGE SCALE GENOMIC DNA]</scope>
    <source>
        <strain evidence="4 5">NS21</strain>
    </source>
</reference>
<dbReference type="Proteomes" id="UP000193427">
    <property type="component" value="Chromosome"/>
</dbReference>
<evidence type="ECO:0000256" key="1">
    <source>
        <dbReference type="ARBA" id="ARBA00023015"/>
    </source>
</evidence>
<keyword evidence="3" id="KW-0804">Transcription</keyword>
<dbReference type="InterPro" id="IPR012318">
    <property type="entry name" value="HTH_CRP"/>
</dbReference>